<dbReference type="PANTHER" id="PTHR24221:SF423">
    <property type="entry name" value="ABC TRANSPORTER"/>
    <property type="match status" value="1"/>
</dbReference>
<evidence type="ECO:0000256" key="5">
    <source>
        <dbReference type="ARBA" id="ARBA00022989"/>
    </source>
</evidence>
<keyword evidence="6 8" id="KW-0472">Membrane</keyword>
<evidence type="ECO:0000256" key="1">
    <source>
        <dbReference type="ARBA" id="ARBA00004651"/>
    </source>
</evidence>
<evidence type="ECO:0000256" key="4">
    <source>
        <dbReference type="ARBA" id="ARBA00022840"/>
    </source>
</evidence>
<dbReference type="GO" id="GO:0005524">
    <property type="term" value="F:ATP binding"/>
    <property type="evidence" value="ECO:0007669"/>
    <property type="project" value="UniProtKB-KW"/>
</dbReference>
<dbReference type="PROSITE" id="PS50929">
    <property type="entry name" value="ABC_TM1F"/>
    <property type="match status" value="1"/>
</dbReference>
<accession>A0ABW8LJ03</accession>
<keyword evidence="4 11" id="KW-0067">ATP-binding</keyword>
<evidence type="ECO:0000313" key="11">
    <source>
        <dbReference type="EMBL" id="MFK4265892.1"/>
    </source>
</evidence>
<dbReference type="InterPro" id="IPR017871">
    <property type="entry name" value="ABC_transporter-like_CS"/>
</dbReference>
<dbReference type="CDD" id="cd07346">
    <property type="entry name" value="ABC_6TM_exporters"/>
    <property type="match status" value="1"/>
</dbReference>
<dbReference type="InterPro" id="IPR003593">
    <property type="entry name" value="AAA+_ATPase"/>
</dbReference>
<dbReference type="InterPro" id="IPR011527">
    <property type="entry name" value="ABC1_TM_dom"/>
</dbReference>
<evidence type="ECO:0000256" key="3">
    <source>
        <dbReference type="ARBA" id="ARBA00022741"/>
    </source>
</evidence>
<dbReference type="Gene3D" id="1.20.1560.10">
    <property type="entry name" value="ABC transporter type 1, transmembrane domain"/>
    <property type="match status" value="1"/>
</dbReference>
<dbReference type="InterPro" id="IPR039421">
    <property type="entry name" value="Type_1_exporter"/>
</dbReference>
<dbReference type="Pfam" id="PF00005">
    <property type="entry name" value="ABC_tran"/>
    <property type="match status" value="1"/>
</dbReference>
<dbReference type="SMART" id="SM00382">
    <property type="entry name" value="AAA"/>
    <property type="match status" value="1"/>
</dbReference>
<sequence length="594" mass="62852">MSRLTAVTATLVRFDLRRYLIGGLLWMPASALPLVGGLILQRMFDHLTVGRVPLLLCAAFVGVELVRGLTIVIAWTYGDYWWSAAAALLRGNVLRSILSGKGRVPHSSGEALARLRDDAADVVEFVDESVPLSGAALFSAAALAIMVSIHPAATLALIVPALAIGVASRLLNRLTGRLHRQAAARGAAVTGHLGEIFTGVLAIKTAGSEKAALARLRAHNRLRRDAAVKDRLATDLLTTATGASVEISVGLVLLLAAPAMRRGEFTAGDLALFTTYIGWLTALPRTVGSILARMPQAAVSTERLTRMTGPDDSVSRDSGVWFHRDYPAPEPVPHDDPLKTLQARGLAARHGLHGVDLEIERGTLTVITGAVGSGKTTLLRTLLGLEPPTGGTIRWNGSQVADPGGFLVPGRAAYVGQVPRLFSATLRENLLLGRDPEHIGRAAGAAAFDRDLAALPDGLDTVVGPRGMRLSGGQAQRVTVARALLRSPDLLVVDDLSSALDVETEQLLWERITGAATLLVVSHRPAVLARADQVVVLDRGRVAGRGTLDELLESCAEMRRLWSRETLEGGDGFEAPVARDSLTTPEAAGEGAAF</sequence>
<dbReference type="InterPro" id="IPR003439">
    <property type="entry name" value="ABC_transporter-like_ATP-bd"/>
</dbReference>
<dbReference type="EMBL" id="JBJDQH010000004">
    <property type="protein sequence ID" value="MFK4265892.1"/>
    <property type="molecule type" value="Genomic_DNA"/>
</dbReference>
<evidence type="ECO:0000259" key="10">
    <source>
        <dbReference type="PROSITE" id="PS50929"/>
    </source>
</evidence>
<feature type="region of interest" description="Disordered" evidence="7">
    <location>
        <begin position="572"/>
        <end position="594"/>
    </location>
</feature>
<keyword evidence="12" id="KW-1185">Reference proteome</keyword>
<comment type="caution">
    <text evidence="11">The sequence shown here is derived from an EMBL/GenBank/DDBJ whole genome shotgun (WGS) entry which is preliminary data.</text>
</comment>
<dbReference type="PANTHER" id="PTHR24221">
    <property type="entry name" value="ATP-BINDING CASSETTE SUB-FAMILY B"/>
    <property type="match status" value="1"/>
</dbReference>
<dbReference type="PROSITE" id="PS00211">
    <property type="entry name" value="ABC_TRANSPORTER_1"/>
    <property type="match status" value="1"/>
</dbReference>
<evidence type="ECO:0000259" key="9">
    <source>
        <dbReference type="PROSITE" id="PS50893"/>
    </source>
</evidence>
<dbReference type="InterPro" id="IPR036640">
    <property type="entry name" value="ABC1_TM_sf"/>
</dbReference>
<evidence type="ECO:0000256" key="2">
    <source>
        <dbReference type="ARBA" id="ARBA00022692"/>
    </source>
</evidence>
<comment type="subcellular location">
    <subcellularLocation>
        <location evidence="1">Cell membrane</location>
        <topology evidence="1">Multi-pass membrane protein</topology>
    </subcellularLocation>
</comment>
<reference evidence="11 12" key="1">
    <citation type="submission" date="2024-11" db="EMBL/GenBank/DDBJ databases">
        <title>The Natural Products Discovery Center: Release of the First 8490 Sequenced Strains for Exploring Actinobacteria Biosynthetic Diversity.</title>
        <authorList>
            <person name="Kalkreuter E."/>
            <person name="Kautsar S.A."/>
            <person name="Yang D."/>
            <person name="Bader C.D."/>
            <person name="Teijaro C.N."/>
            <person name="Fluegel L."/>
            <person name="Davis C.M."/>
            <person name="Simpson J.R."/>
            <person name="Lauterbach L."/>
            <person name="Steele A.D."/>
            <person name="Gui C."/>
            <person name="Meng S."/>
            <person name="Li G."/>
            <person name="Viehrig K."/>
            <person name="Ye F."/>
            <person name="Su P."/>
            <person name="Kiefer A.F."/>
            <person name="Nichols A."/>
            <person name="Cepeda A.J."/>
            <person name="Yan W."/>
            <person name="Fan B."/>
            <person name="Jiang Y."/>
            <person name="Adhikari A."/>
            <person name="Zheng C.-J."/>
            <person name="Schuster L."/>
            <person name="Cowan T.M."/>
            <person name="Smanski M.J."/>
            <person name="Chevrette M.G."/>
            <person name="De Carvalho L.P.S."/>
            <person name="Shen B."/>
        </authorList>
    </citation>
    <scope>NUCLEOTIDE SEQUENCE [LARGE SCALE GENOMIC DNA]</scope>
    <source>
        <strain evidence="11 12">NPDC020863</strain>
    </source>
</reference>
<dbReference type="Pfam" id="PF00664">
    <property type="entry name" value="ABC_membrane"/>
    <property type="match status" value="1"/>
</dbReference>
<feature type="domain" description="ABC transporter" evidence="9">
    <location>
        <begin position="332"/>
        <end position="564"/>
    </location>
</feature>
<feature type="transmembrane region" description="Helical" evidence="8">
    <location>
        <begin position="20"/>
        <end position="40"/>
    </location>
</feature>
<evidence type="ECO:0000256" key="6">
    <source>
        <dbReference type="ARBA" id="ARBA00023136"/>
    </source>
</evidence>
<dbReference type="SUPFAM" id="SSF90123">
    <property type="entry name" value="ABC transporter transmembrane region"/>
    <property type="match status" value="1"/>
</dbReference>
<dbReference type="InterPro" id="IPR027417">
    <property type="entry name" value="P-loop_NTPase"/>
</dbReference>
<feature type="transmembrane region" description="Helical" evidence="8">
    <location>
        <begin position="155"/>
        <end position="171"/>
    </location>
</feature>
<feature type="domain" description="ABC transmembrane type-1" evidence="10">
    <location>
        <begin position="20"/>
        <end position="296"/>
    </location>
</feature>
<dbReference type="Proteomes" id="UP001620295">
    <property type="component" value="Unassembled WGS sequence"/>
</dbReference>
<keyword evidence="3" id="KW-0547">Nucleotide-binding</keyword>
<name>A0ABW8LJ03_9ACTN</name>
<dbReference type="RefSeq" id="WP_358640709.1">
    <property type="nucleotide sequence ID" value="NZ_JBFAEV010000017.1"/>
</dbReference>
<proteinExistence type="predicted"/>
<dbReference type="SUPFAM" id="SSF52540">
    <property type="entry name" value="P-loop containing nucleoside triphosphate hydrolases"/>
    <property type="match status" value="1"/>
</dbReference>
<organism evidence="11 12">
    <name type="scientific">Streptomyces milbemycinicus</name>
    <dbReference type="NCBI Taxonomy" id="476552"/>
    <lineage>
        <taxon>Bacteria</taxon>
        <taxon>Bacillati</taxon>
        <taxon>Actinomycetota</taxon>
        <taxon>Actinomycetes</taxon>
        <taxon>Kitasatosporales</taxon>
        <taxon>Streptomycetaceae</taxon>
        <taxon>Streptomyces</taxon>
    </lineage>
</organism>
<evidence type="ECO:0000256" key="7">
    <source>
        <dbReference type="SAM" id="MobiDB-lite"/>
    </source>
</evidence>
<keyword evidence="5 8" id="KW-1133">Transmembrane helix</keyword>
<dbReference type="PROSITE" id="PS50893">
    <property type="entry name" value="ABC_TRANSPORTER_2"/>
    <property type="match status" value="1"/>
</dbReference>
<feature type="transmembrane region" description="Helical" evidence="8">
    <location>
        <begin position="52"/>
        <end position="74"/>
    </location>
</feature>
<evidence type="ECO:0000313" key="12">
    <source>
        <dbReference type="Proteomes" id="UP001620295"/>
    </source>
</evidence>
<gene>
    <name evidence="11" type="ORF">ACI2L5_13220</name>
</gene>
<keyword evidence="2 8" id="KW-0812">Transmembrane</keyword>
<evidence type="ECO:0000256" key="8">
    <source>
        <dbReference type="SAM" id="Phobius"/>
    </source>
</evidence>
<dbReference type="Gene3D" id="3.40.50.300">
    <property type="entry name" value="P-loop containing nucleotide triphosphate hydrolases"/>
    <property type="match status" value="1"/>
</dbReference>
<protein>
    <submittedName>
        <fullName evidence="11">ABC transporter ATP-binding protein</fullName>
    </submittedName>
</protein>